<dbReference type="Gene3D" id="2.170.130.10">
    <property type="entry name" value="TonB-dependent receptor, plug domain"/>
    <property type="match status" value="1"/>
</dbReference>
<evidence type="ECO:0000256" key="2">
    <source>
        <dbReference type="ARBA" id="ARBA00009810"/>
    </source>
</evidence>
<feature type="signal peptide" evidence="16">
    <location>
        <begin position="1"/>
        <end position="25"/>
    </location>
</feature>
<dbReference type="InterPro" id="IPR000531">
    <property type="entry name" value="Beta-barrel_TonB"/>
</dbReference>
<dbReference type="PANTHER" id="PTHR32552:SF68">
    <property type="entry name" value="FERRICHROME OUTER MEMBRANE TRANSPORTER_PHAGE RECEPTOR"/>
    <property type="match status" value="1"/>
</dbReference>
<evidence type="ECO:0000256" key="6">
    <source>
        <dbReference type="ARBA" id="ARBA00022692"/>
    </source>
</evidence>
<dbReference type="InterPro" id="IPR037066">
    <property type="entry name" value="Plug_dom_sf"/>
</dbReference>
<accession>A0A7W6GH03</accession>
<keyword evidence="13 14" id="KW-0998">Cell outer membrane</keyword>
<evidence type="ECO:0000256" key="5">
    <source>
        <dbReference type="ARBA" id="ARBA00022496"/>
    </source>
</evidence>
<keyword evidence="9" id="KW-0406">Ion transport</keyword>
<evidence type="ECO:0000256" key="11">
    <source>
        <dbReference type="ARBA" id="ARBA00023136"/>
    </source>
</evidence>
<keyword evidence="6 14" id="KW-0812">Transmembrane</keyword>
<name>A0A7W6GH03_9HYPH</name>
<protein>
    <submittedName>
        <fullName evidence="19">Iron complex outermembrane receptor protein</fullName>
    </submittedName>
</protein>
<dbReference type="PANTHER" id="PTHR32552">
    <property type="entry name" value="FERRICHROME IRON RECEPTOR-RELATED"/>
    <property type="match status" value="1"/>
</dbReference>
<organism evidence="19 20">
    <name type="scientific">Hansschlegelia beijingensis</name>
    <dbReference type="NCBI Taxonomy" id="1133344"/>
    <lineage>
        <taxon>Bacteria</taxon>
        <taxon>Pseudomonadati</taxon>
        <taxon>Pseudomonadota</taxon>
        <taxon>Alphaproteobacteria</taxon>
        <taxon>Hyphomicrobiales</taxon>
        <taxon>Methylopilaceae</taxon>
        <taxon>Hansschlegelia</taxon>
    </lineage>
</organism>
<evidence type="ECO:0000256" key="16">
    <source>
        <dbReference type="SAM" id="SignalP"/>
    </source>
</evidence>
<dbReference type="InterPro" id="IPR010105">
    <property type="entry name" value="TonB_sidphr_rcpt"/>
</dbReference>
<dbReference type="SUPFAM" id="SSF56935">
    <property type="entry name" value="Porins"/>
    <property type="match status" value="1"/>
</dbReference>
<keyword evidence="7 16" id="KW-0732">Signal</keyword>
<dbReference type="GO" id="GO:0015891">
    <property type="term" value="P:siderophore transport"/>
    <property type="evidence" value="ECO:0007669"/>
    <property type="project" value="InterPro"/>
</dbReference>
<evidence type="ECO:0000259" key="17">
    <source>
        <dbReference type="Pfam" id="PF00593"/>
    </source>
</evidence>
<dbReference type="InterPro" id="IPR012910">
    <property type="entry name" value="Plug_dom"/>
</dbReference>
<evidence type="ECO:0000256" key="3">
    <source>
        <dbReference type="ARBA" id="ARBA00022448"/>
    </source>
</evidence>
<comment type="subcellular location">
    <subcellularLocation>
        <location evidence="1 14">Cell outer membrane</location>
        <topology evidence="1 14">Multi-pass membrane protein</topology>
    </subcellularLocation>
</comment>
<dbReference type="Pfam" id="PF00593">
    <property type="entry name" value="TonB_dep_Rec_b-barrel"/>
    <property type="match status" value="1"/>
</dbReference>
<comment type="caution">
    <text evidence="19">The sequence shown here is derived from an EMBL/GenBank/DDBJ whole genome shotgun (WGS) entry which is preliminary data.</text>
</comment>
<keyword evidence="11 14" id="KW-0472">Membrane</keyword>
<keyword evidence="4 14" id="KW-1134">Transmembrane beta strand</keyword>
<evidence type="ECO:0000256" key="1">
    <source>
        <dbReference type="ARBA" id="ARBA00004571"/>
    </source>
</evidence>
<dbReference type="RefSeq" id="WP_183395104.1">
    <property type="nucleotide sequence ID" value="NZ_JACIDR010000002.1"/>
</dbReference>
<keyword evidence="5" id="KW-0410">Iron transport</keyword>
<dbReference type="Gene3D" id="2.40.170.20">
    <property type="entry name" value="TonB-dependent receptor, beta-barrel domain"/>
    <property type="match status" value="1"/>
</dbReference>
<feature type="domain" description="TonB-dependent receptor-like beta-barrel" evidence="17">
    <location>
        <begin position="269"/>
        <end position="682"/>
    </location>
</feature>
<evidence type="ECO:0000256" key="15">
    <source>
        <dbReference type="RuleBase" id="RU003357"/>
    </source>
</evidence>
<evidence type="ECO:0000259" key="18">
    <source>
        <dbReference type="Pfam" id="PF07715"/>
    </source>
</evidence>
<dbReference type="CDD" id="cd01347">
    <property type="entry name" value="ligand_gated_channel"/>
    <property type="match status" value="1"/>
</dbReference>
<evidence type="ECO:0000256" key="4">
    <source>
        <dbReference type="ARBA" id="ARBA00022452"/>
    </source>
</evidence>
<evidence type="ECO:0000256" key="8">
    <source>
        <dbReference type="ARBA" id="ARBA00023004"/>
    </source>
</evidence>
<keyword evidence="12 19" id="KW-0675">Receptor</keyword>
<dbReference type="InterPro" id="IPR036942">
    <property type="entry name" value="Beta-barrel_TonB_sf"/>
</dbReference>
<dbReference type="NCBIfam" id="TIGR01783">
    <property type="entry name" value="TonB-siderophor"/>
    <property type="match status" value="1"/>
</dbReference>
<proteinExistence type="inferred from homology"/>
<feature type="chain" id="PRO_5031433219" evidence="16">
    <location>
        <begin position="26"/>
        <end position="711"/>
    </location>
</feature>
<evidence type="ECO:0000313" key="19">
    <source>
        <dbReference type="EMBL" id="MBB3973264.1"/>
    </source>
</evidence>
<keyword evidence="3 14" id="KW-0813">Transport</keyword>
<dbReference type="GO" id="GO:0038023">
    <property type="term" value="F:signaling receptor activity"/>
    <property type="evidence" value="ECO:0007669"/>
    <property type="project" value="InterPro"/>
</dbReference>
<dbReference type="Proteomes" id="UP000528964">
    <property type="component" value="Unassembled WGS sequence"/>
</dbReference>
<dbReference type="GO" id="GO:0009279">
    <property type="term" value="C:cell outer membrane"/>
    <property type="evidence" value="ECO:0007669"/>
    <property type="project" value="UniProtKB-SubCell"/>
</dbReference>
<evidence type="ECO:0000256" key="14">
    <source>
        <dbReference type="PROSITE-ProRule" id="PRU01360"/>
    </source>
</evidence>
<dbReference type="AlphaFoldDB" id="A0A7W6GH03"/>
<comment type="similarity">
    <text evidence="2 14 15">Belongs to the TonB-dependent receptor family.</text>
</comment>
<dbReference type="GO" id="GO:0015344">
    <property type="term" value="F:siderophore uptake transmembrane transporter activity"/>
    <property type="evidence" value="ECO:0007669"/>
    <property type="project" value="TreeGrafter"/>
</dbReference>
<keyword evidence="8" id="KW-0408">Iron</keyword>
<feature type="domain" description="TonB-dependent receptor plug" evidence="18">
    <location>
        <begin position="73"/>
        <end position="175"/>
    </location>
</feature>
<keyword evidence="20" id="KW-1185">Reference proteome</keyword>
<evidence type="ECO:0000256" key="9">
    <source>
        <dbReference type="ARBA" id="ARBA00023065"/>
    </source>
</evidence>
<dbReference type="EMBL" id="JACIDR010000002">
    <property type="protein sequence ID" value="MBB3973264.1"/>
    <property type="molecule type" value="Genomic_DNA"/>
</dbReference>
<keyword evidence="10 15" id="KW-0798">TonB box</keyword>
<dbReference type="PROSITE" id="PS52016">
    <property type="entry name" value="TONB_DEPENDENT_REC_3"/>
    <property type="match status" value="1"/>
</dbReference>
<evidence type="ECO:0000256" key="13">
    <source>
        <dbReference type="ARBA" id="ARBA00023237"/>
    </source>
</evidence>
<dbReference type="Pfam" id="PF07715">
    <property type="entry name" value="Plug"/>
    <property type="match status" value="1"/>
</dbReference>
<dbReference type="InterPro" id="IPR039426">
    <property type="entry name" value="TonB-dep_rcpt-like"/>
</dbReference>
<evidence type="ECO:0000256" key="12">
    <source>
        <dbReference type="ARBA" id="ARBA00023170"/>
    </source>
</evidence>
<evidence type="ECO:0000256" key="10">
    <source>
        <dbReference type="ARBA" id="ARBA00023077"/>
    </source>
</evidence>
<evidence type="ECO:0000256" key="7">
    <source>
        <dbReference type="ARBA" id="ARBA00022729"/>
    </source>
</evidence>
<sequence length="711" mass="76543">MSRLSCALSAAVPCAALLAAQPALGQDATPLQEITVEGAAGVGSGTGGAPGVATNDGYVAKTTRTATKTETPVNEAPVTINTVTQQQLQDRLPQTLADALAYTPGVRVGAYGFDDRFDSFTIRGVDVTYTGVFRDGLRQFNSPSGLFRLEPYGLESISILKGPASSIYGASSSVGIIDLISKRPTDYKFAEIELQGGSWDRKQFNFDLGGPLNEEGTVLFRLTGVGRDANTNLPGVPDDRLFIAPAVTFQPTEDTKLTILSEFMASTLGGSTAYNNTYAPYVLKDGTVTQQPTGAIKEILFNPDYNQFTQQQGRVGYEFEHRFNDAVSVHQNVRWSGLSTNERFGDASGTYVGQVKEEVSAFAADTYLKTQIATGPVGHTILTGVDFGHLNYDSRIGYNFAAAEDPDLPDPTKQKQRLVGVYVQDELKAGPWRLLLSGRHDWMDSTYRVPGAASAKQNEGAFTGRAGLSYVTDFGVTPFVSYGTSFNPNSGTVIDPDGAGPLTGGVAKPTKGEAAEAGVKYAVPGYNANINASVFWLKQRDGIVYTVVDSINRQTQLDFRSRGFEVEATASLANGVNLLASYSYTDTKILKLSPDTVGNQVNSVPKHAFSMWAGYEVKQGAAKGLGLGAGVRYTGSSFGDDYNRAVIKNKPRAFVDAMLSYDFEAIDPKLKGVRAQLNATNLLDKVEQVCTASYCYFNQGRKVIASLRYRW</sequence>
<reference evidence="19 20" key="1">
    <citation type="submission" date="2020-08" db="EMBL/GenBank/DDBJ databases">
        <title>Genomic Encyclopedia of Type Strains, Phase IV (KMG-IV): sequencing the most valuable type-strain genomes for metagenomic binning, comparative biology and taxonomic classification.</title>
        <authorList>
            <person name="Goeker M."/>
        </authorList>
    </citation>
    <scope>NUCLEOTIDE SEQUENCE [LARGE SCALE GENOMIC DNA]</scope>
    <source>
        <strain evidence="19 20">DSM 25481</strain>
    </source>
</reference>
<gene>
    <name evidence="19" type="ORF">GGR24_001921</name>
</gene>
<evidence type="ECO:0000313" key="20">
    <source>
        <dbReference type="Proteomes" id="UP000528964"/>
    </source>
</evidence>